<keyword evidence="1" id="KW-0812">Transmembrane</keyword>
<dbReference type="RefSeq" id="WP_149475730.1">
    <property type="nucleotide sequence ID" value="NZ_JAGGMB010000029.1"/>
</dbReference>
<dbReference type="EMBL" id="JAGGMB010000029">
    <property type="protein sequence ID" value="MBP2080142.1"/>
    <property type="molecule type" value="Genomic_DNA"/>
</dbReference>
<evidence type="ECO:0000313" key="3">
    <source>
        <dbReference type="Proteomes" id="UP001138793"/>
    </source>
</evidence>
<dbReference type="AlphaFoldDB" id="A0A9X1CM27"/>
<feature type="transmembrane region" description="Helical" evidence="1">
    <location>
        <begin position="75"/>
        <end position="95"/>
    </location>
</feature>
<reference evidence="2" key="1">
    <citation type="submission" date="2021-03" db="EMBL/GenBank/DDBJ databases">
        <title>Genomic Encyclopedia of Type Strains, Phase IV (KMG-IV): sequencing the most valuable type-strain genomes for metagenomic binning, comparative biology and taxonomic classification.</title>
        <authorList>
            <person name="Goeker M."/>
        </authorList>
    </citation>
    <scope>NUCLEOTIDE SEQUENCE</scope>
    <source>
        <strain evidence="2">DSM 107338</strain>
    </source>
</reference>
<keyword evidence="1" id="KW-0472">Membrane</keyword>
<dbReference type="Proteomes" id="UP001138793">
    <property type="component" value="Unassembled WGS sequence"/>
</dbReference>
<sequence length="165" mass="19950">MLRKNVIEFLFNGKKYQVEKFILLIVFWFVVLYLSIVFRISLLALFVPVFTLVVVMSIIKIMWYNKKKNIKTRIVDWIGMTLCLIVLMAMLFLFYKENKLENAVYDVIEEKVGNETFTIEFIDEMENKENYIVVGYTIKGEHTKYLEWYYWRDGELLHDLTREIE</sequence>
<gene>
    <name evidence="2" type="ORF">J2Z64_004454</name>
</gene>
<keyword evidence="3" id="KW-1185">Reference proteome</keyword>
<organism evidence="2 3">
    <name type="scientific">Oceanobacillus polygoni</name>
    <dbReference type="NCBI Taxonomy" id="1235259"/>
    <lineage>
        <taxon>Bacteria</taxon>
        <taxon>Bacillati</taxon>
        <taxon>Bacillota</taxon>
        <taxon>Bacilli</taxon>
        <taxon>Bacillales</taxon>
        <taxon>Bacillaceae</taxon>
        <taxon>Oceanobacillus</taxon>
    </lineage>
</organism>
<feature type="transmembrane region" description="Helical" evidence="1">
    <location>
        <begin position="44"/>
        <end position="63"/>
    </location>
</feature>
<comment type="caution">
    <text evidence="2">The sequence shown here is derived from an EMBL/GenBank/DDBJ whole genome shotgun (WGS) entry which is preliminary data.</text>
</comment>
<feature type="transmembrane region" description="Helical" evidence="1">
    <location>
        <begin position="21"/>
        <end position="38"/>
    </location>
</feature>
<keyword evidence="1" id="KW-1133">Transmembrane helix</keyword>
<dbReference type="OrthoDB" id="2974189at2"/>
<proteinExistence type="predicted"/>
<accession>A0A9X1CM27</accession>
<name>A0A9X1CM27_9BACI</name>
<evidence type="ECO:0000313" key="2">
    <source>
        <dbReference type="EMBL" id="MBP2080142.1"/>
    </source>
</evidence>
<protein>
    <submittedName>
        <fullName evidence="2">ABC-type multidrug transport system fused ATPase/permease subunit</fullName>
    </submittedName>
</protein>
<evidence type="ECO:0000256" key="1">
    <source>
        <dbReference type="SAM" id="Phobius"/>
    </source>
</evidence>